<dbReference type="InterPro" id="IPR029061">
    <property type="entry name" value="THDP-binding"/>
</dbReference>
<keyword evidence="5" id="KW-0670">Pyruvate</keyword>
<dbReference type="GO" id="GO:0006086">
    <property type="term" value="P:pyruvate decarboxylation to acetyl-CoA"/>
    <property type="evidence" value="ECO:0007669"/>
    <property type="project" value="TreeGrafter"/>
</dbReference>
<accession>A0A174SWC6</accession>
<comment type="cofactor">
    <cofactor evidence="1">
        <name>thiamine diphosphate</name>
        <dbReference type="ChEBI" id="CHEBI:58937"/>
    </cofactor>
</comment>
<sequence>MGDPGEYRAPEELAAWKAREPLVVLQEKGLLSDGEIEEIRASVEKEIAQACKFAEESDYPDVSEAYKDVFVDIAASV</sequence>
<evidence type="ECO:0000313" key="5">
    <source>
        <dbReference type="EMBL" id="CUQ01086.1"/>
    </source>
</evidence>
<dbReference type="SUPFAM" id="SSF52518">
    <property type="entry name" value="Thiamin diphosphate-binding fold (THDP-binding)"/>
    <property type="match status" value="1"/>
</dbReference>
<evidence type="ECO:0000259" key="4">
    <source>
        <dbReference type="Pfam" id="PF00676"/>
    </source>
</evidence>
<dbReference type="Gene3D" id="3.40.50.970">
    <property type="match status" value="1"/>
</dbReference>
<reference evidence="5 6" key="1">
    <citation type="submission" date="2015-09" db="EMBL/GenBank/DDBJ databases">
        <authorList>
            <consortium name="Pathogen Informatics"/>
        </authorList>
    </citation>
    <scope>NUCLEOTIDE SEQUENCE [LARGE SCALE GENOMIC DNA]</scope>
    <source>
        <strain evidence="5 6">2789STDY5608854</strain>
    </source>
</reference>
<evidence type="ECO:0000256" key="2">
    <source>
        <dbReference type="ARBA" id="ARBA00023002"/>
    </source>
</evidence>
<proteinExistence type="predicted"/>
<dbReference type="InterPro" id="IPR050642">
    <property type="entry name" value="PDH_E1_Alpha_Subunit"/>
</dbReference>
<dbReference type="InterPro" id="IPR001017">
    <property type="entry name" value="DH_E1"/>
</dbReference>
<evidence type="ECO:0000256" key="1">
    <source>
        <dbReference type="ARBA" id="ARBA00001964"/>
    </source>
</evidence>
<keyword evidence="2" id="KW-0560">Oxidoreductase</keyword>
<dbReference type="PANTHER" id="PTHR11516:SF41">
    <property type="entry name" value="3-METHYL-2-OXOBUTANOATE DEHYDROGENASE SUBUNIT ALPHA"/>
    <property type="match status" value="1"/>
</dbReference>
<dbReference type="AlphaFoldDB" id="A0A174SWC6"/>
<evidence type="ECO:0000256" key="3">
    <source>
        <dbReference type="ARBA" id="ARBA00023052"/>
    </source>
</evidence>
<dbReference type="GO" id="GO:0004739">
    <property type="term" value="F:pyruvate dehydrogenase (acetyl-transferring) activity"/>
    <property type="evidence" value="ECO:0007669"/>
    <property type="project" value="TreeGrafter"/>
</dbReference>
<dbReference type="Pfam" id="PF00676">
    <property type="entry name" value="E1_dh"/>
    <property type="match status" value="1"/>
</dbReference>
<gene>
    <name evidence="5" type="ORF">ERS852411_03865</name>
</gene>
<name>A0A174SWC6_FLAPL</name>
<protein>
    <submittedName>
        <fullName evidence="5">Pyruvate dehydrogenase (Acetyl-transferring) E1 component, alpha subunit</fullName>
    </submittedName>
</protein>
<dbReference type="EMBL" id="CYZT01000618">
    <property type="protein sequence ID" value="CUQ01086.1"/>
    <property type="molecule type" value="Genomic_DNA"/>
</dbReference>
<evidence type="ECO:0000313" key="6">
    <source>
        <dbReference type="Proteomes" id="UP000095746"/>
    </source>
</evidence>
<feature type="domain" description="Dehydrogenase E1 component" evidence="4">
    <location>
        <begin position="3"/>
        <end position="62"/>
    </location>
</feature>
<dbReference type="PANTHER" id="PTHR11516">
    <property type="entry name" value="PYRUVATE DEHYDROGENASE E1 COMPONENT, ALPHA SUBUNIT BACTERIAL AND ORGANELLAR"/>
    <property type="match status" value="1"/>
</dbReference>
<organism evidence="5 6">
    <name type="scientific">Flavonifractor plautii</name>
    <name type="common">Fusobacterium plautii</name>
    <dbReference type="NCBI Taxonomy" id="292800"/>
    <lineage>
        <taxon>Bacteria</taxon>
        <taxon>Bacillati</taxon>
        <taxon>Bacillota</taxon>
        <taxon>Clostridia</taxon>
        <taxon>Eubacteriales</taxon>
        <taxon>Oscillospiraceae</taxon>
        <taxon>Flavonifractor</taxon>
    </lineage>
</organism>
<keyword evidence="3" id="KW-0786">Thiamine pyrophosphate</keyword>
<dbReference type="Proteomes" id="UP000095746">
    <property type="component" value="Unassembled WGS sequence"/>
</dbReference>